<evidence type="ECO:0008006" key="12">
    <source>
        <dbReference type="Google" id="ProtNLM"/>
    </source>
</evidence>
<evidence type="ECO:0000259" key="9">
    <source>
        <dbReference type="PROSITE" id="PS51755"/>
    </source>
</evidence>
<dbReference type="GO" id="GO:0005829">
    <property type="term" value="C:cytosol"/>
    <property type="evidence" value="ECO:0007669"/>
    <property type="project" value="TreeGrafter"/>
</dbReference>
<dbReference type="GO" id="GO:0006355">
    <property type="term" value="P:regulation of DNA-templated transcription"/>
    <property type="evidence" value="ECO:0007669"/>
    <property type="project" value="InterPro"/>
</dbReference>
<dbReference type="Proteomes" id="UP000307000">
    <property type="component" value="Chromosome"/>
</dbReference>
<feature type="domain" description="Response regulatory" evidence="8">
    <location>
        <begin position="7"/>
        <end position="120"/>
    </location>
</feature>
<sequence>MVNEKRRVVLICGDAAAGPDFDLVLHNAGFSVDRADSGRLGVQQVERAETDIVLVFPGLPDIDMNETIQRIRPITKAHIIAMLPSDDEIEVVLALEAGADQYMAGTGRMRELRARINAIMRQRERMRQLLNGIDPDGGEELRHRDLILNTSTWDVTIDGTSIPVTATEFSLLHMLLMNPGRVRSKQEMVRHLNGYENGGDSYISSADQRSIEVHIANLRRKLGDSAREPKWIETVRGVGYRMITEQKLAV</sequence>
<protein>
    <recommendedName>
        <fullName evidence="12">DNA-binding response regulator</fullName>
    </recommendedName>
</protein>
<dbReference type="InterPro" id="IPR011006">
    <property type="entry name" value="CheY-like_superfamily"/>
</dbReference>
<keyword evidence="5" id="KW-0804">Transcription</keyword>
<evidence type="ECO:0000313" key="10">
    <source>
        <dbReference type="EMBL" id="QCY46059.1"/>
    </source>
</evidence>
<keyword evidence="11" id="KW-1185">Reference proteome</keyword>
<evidence type="ECO:0000256" key="6">
    <source>
        <dbReference type="PROSITE-ProRule" id="PRU00169"/>
    </source>
</evidence>
<dbReference type="CDD" id="cd00383">
    <property type="entry name" value="trans_reg_C"/>
    <property type="match status" value="1"/>
</dbReference>
<accession>A0A5B7WQA7</accession>
<dbReference type="AlphaFoldDB" id="A0A5B7WQA7"/>
<dbReference type="PROSITE" id="PS51755">
    <property type="entry name" value="OMPR_PHOB"/>
    <property type="match status" value="1"/>
</dbReference>
<proteinExistence type="predicted"/>
<dbReference type="InterPro" id="IPR001867">
    <property type="entry name" value="OmpR/PhoB-type_DNA-bd"/>
</dbReference>
<evidence type="ECO:0000256" key="1">
    <source>
        <dbReference type="ARBA" id="ARBA00022553"/>
    </source>
</evidence>
<evidence type="ECO:0000256" key="4">
    <source>
        <dbReference type="ARBA" id="ARBA00023125"/>
    </source>
</evidence>
<gene>
    <name evidence="10" type="ORF">GcLGCM259_0277</name>
</gene>
<dbReference type="PANTHER" id="PTHR48111">
    <property type="entry name" value="REGULATOR OF RPOS"/>
    <property type="match status" value="1"/>
</dbReference>
<dbReference type="GO" id="GO:0032993">
    <property type="term" value="C:protein-DNA complex"/>
    <property type="evidence" value="ECO:0007669"/>
    <property type="project" value="TreeGrafter"/>
</dbReference>
<dbReference type="Gene3D" id="3.40.50.2300">
    <property type="match status" value="1"/>
</dbReference>
<dbReference type="GO" id="GO:0000156">
    <property type="term" value="F:phosphorelay response regulator activity"/>
    <property type="evidence" value="ECO:0007669"/>
    <property type="project" value="TreeGrafter"/>
</dbReference>
<evidence type="ECO:0000256" key="3">
    <source>
        <dbReference type="ARBA" id="ARBA00023015"/>
    </source>
</evidence>
<feature type="DNA-binding region" description="OmpR/PhoB-type" evidence="7">
    <location>
        <begin position="138"/>
        <end position="244"/>
    </location>
</feature>
<dbReference type="InterPro" id="IPR001789">
    <property type="entry name" value="Sig_transdc_resp-reg_receiver"/>
</dbReference>
<dbReference type="SMART" id="SM00862">
    <property type="entry name" value="Trans_reg_C"/>
    <property type="match status" value="1"/>
</dbReference>
<keyword evidence="2" id="KW-0902">Two-component regulatory system</keyword>
<dbReference type="InterPro" id="IPR016032">
    <property type="entry name" value="Sig_transdc_resp-reg_C-effctor"/>
</dbReference>
<dbReference type="InterPro" id="IPR036388">
    <property type="entry name" value="WH-like_DNA-bd_sf"/>
</dbReference>
<dbReference type="EMBL" id="CP034412">
    <property type="protein sequence ID" value="QCY46059.1"/>
    <property type="molecule type" value="Genomic_DNA"/>
</dbReference>
<name>A0A5B7WQA7_9MICC</name>
<evidence type="ECO:0000259" key="8">
    <source>
        <dbReference type="PROSITE" id="PS50110"/>
    </source>
</evidence>
<evidence type="ECO:0000256" key="2">
    <source>
        <dbReference type="ARBA" id="ARBA00023012"/>
    </source>
</evidence>
<dbReference type="SUPFAM" id="SSF46894">
    <property type="entry name" value="C-terminal effector domain of the bipartite response regulators"/>
    <property type="match status" value="1"/>
</dbReference>
<keyword evidence="4 7" id="KW-0238">DNA-binding</keyword>
<organism evidence="10 11">
    <name type="scientific">Glutamicibacter creatinolyticus</name>
    <dbReference type="NCBI Taxonomy" id="162496"/>
    <lineage>
        <taxon>Bacteria</taxon>
        <taxon>Bacillati</taxon>
        <taxon>Actinomycetota</taxon>
        <taxon>Actinomycetes</taxon>
        <taxon>Micrococcales</taxon>
        <taxon>Micrococcaceae</taxon>
        <taxon>Glutamicibacter</taxon>
    </lineage>
</organism>
<dbReference type="RefSeq" id="WP_138174435.1">
    <property type="nucleotide sequence ID" value="NZ_JBIBUR010000003.1"/>
</dbReference>
<dbReference type="InterPro" id="IPR039420">
    <property type="entry name" value="WalR-like"/>
</dbReference>
<evidence type="ECO:0000313" key="11">
    <source>
        <dbReference type="Proteomes" id="UP000307000"/>
    </source>
</evidence>
<keyword evidence="3" id="KW-0805">Transcription regulation</keyword>
<dbReference type="GO" id="GO:0000976">
    <property type="term" value="F:transcription cis-regulatory region binding"/>
    <property type="evidence" value="ECO:0007669"/>
    <property type="project" value="TreeGrafter"/>
</dbReference>
<dbReference type="KEGG" id="gcr:GcLGCM259_0277"/>
<feature type="domain" description="OmpR/PhoB-type" evidence="9">
    <location>
        <begin position="138"/>
        <end position="244"/>
    </location>
</feature>
<dbReference type="Pfam" id="PF00486">
    <property type="entry name" value="Trans_reg_C"/>
    <property type="match status" value="1"/>
</dbReference>
<evidence type="ECO:0000256" key="5">
    <source>
        <dbReference type="ARBA" id="ARBA00023163"/>
    </source>
</evidence>
<evidence type="ECO:0000256" key="7">
    <source>
        <dbReference type="PROSITE-ProRule" id="PRU01091"/>
    </source>
</evidence>
<dbReference type="PANTHER" id="PTHR48111:SF1">
    <property type="entry name" value="TWO-COMPONENT RESPONSE REGULATOR ORR33"/>
    <property type="match status" value="1"/>
</dbReference>
<dbReference type="Gene3D" id="1.10.10.10">
    <property type="entry name" value="Winged helix-like DNA-binding domain superfamily/Winged helix DNA-binding domain"/>
    <property type="match status" value="1"/>
</dbReference>
<keyword evidence="1" id="KW-0597">Phosphoprotein</keyword>
<dbReference type="SUPFAM" id="SSF52172">
    <property type="entry name" value="CheY-like"/>
    <property type="match status" value="1"/>
</dbReference>
<reference evidence="10 11" key="1">
    <citation type="submission" date="2018-12" db="EMBL/GenBank/DDBJ databases">
        <title>Complete Genome Sequence of Glutamicibacter creatinolyticus strain LGCM259,isolated from an abscess of a 12-year-old mare in Italy.</title>
        <authorList>
            <person name="Santos R.G."/>
            <person name="Silva A.L."/>
            <person name="Seyffert N."/>
            <person name="Castro T.L.P."/>
            <person name="Attili A.R."/>
            <person name="Rifici C."/>
            <person name="Mazzullo G."/>
            <person name="Brenig B."/>
            <person name="Venanzi F."/>
            <person name="Azevedo V."/>
        </authorList>
    </citation>
    <scope>NUCLEOTIDE SEQUENCE [LARGE SCALE GENOMIC DNA]</scope>
    <source>
        <strain evidence="10 11">LGCM 259</strain>
    </source>
</reference>
<dbReference type="PROSITE" id="PS50110">
    <property type="entry name" value="RESPONSE_REGULATORY"/>
    <property type="match status" value="1"/>
</dbReference>
<comment type="caution">
    <text evidence="6">Lacks conserved residue(s) required for the propagation of feature annotation.</text>
</comment>